<dbReference type="PANTHER" id="PTHR35514:SF1">
    <property type="entry name" value="THYLAKOID LUMENAL 15.0 KDA PROTEIN 2, CHLOROPLASTIC"/>
    <property type="match status" value="1"/>
</dbReference>
<feature type="region of interest" description="Disordered" evidence="1">
    <location>
        <begin position="42"/>
        <end position="73"/>
    </location>
</feature>
<organism evidence="2 3">
    <name type="scientific">Kingdonia uniflora</name>
    <dbReference type="NCBI Taxonomy" id="39325"/>
    <lineage>
        <taxon>Eukaryota</taxon>
        <taxon>Viridiplantae</taxon>
        <taxon>Streptophyta</taxon>
        <taxon>Embryophyta</taxon>
        <taxon>Tracheophyta</taxon>
        <taxon>Spermatophyta</taxon>
        <taxon>Magnoliopsida</taxon>
        <taxon>Ranunculales</taxon>
        <taxon>Circaeasteraceae</taxon>
        <taxon>Kingdonia</taxon>
    </lineage>
</organism>
<protein>
    <submittedName>
        <fullName evidence="2">Uncharacterized protein</fullName>
    </submittedName>
</protein>
<dbReference type="Proteomes" id="UP000541444">
    <property type="component" value="Unassembled WGS sequence"/>
</dbReference>
<dbReference type="PANTHER" id="PTHR35514">
    <property type="entry name" value="THYLAKOID LUMENAL 15.0 KDA PROTEIN 2, CHLOROPLASTIC"/>
    <property type="match status" value="1"/>
</dbReference>
<dbReference type="OrthoDB" id="417797at2759"/>
<evidence type="ECO:0000313" key="2">
    <source>
        <dbReference type="EMBL" id="KAF6148971.1"/>
    </source>
</evidence>
<evidence type="ECO:0000256" key="1">
    <source>
        <dbReference type="SAM" id="MobiDB-lite"/>
    </source>
</evidence>
<accession>A0A7J7M281</accession>
<sequence>MRRLFTDAYGEECVGLLQSFPWYLCKEKLIKGLKGTVSSPLSTNQASFPSTSTNQASFPSTSTNQTPRQASGIRDQADDFKISGFDLRDALVGQTVAYELQKLYRDIEKRIAEEIADIEKDTGFKLRVLAQNYPDTPGLAIKDYWHVDDKIIVFVADPTFGNILNFNVGAIDVPHSFWNRLTGKYGNIFYWKEKGEDVSIESAVMAISNCLREPVGPNNCSVK</sequence>
<gene>
    <name evidence="2" type="ORF">GIB67_026716</name>
</gene>
<reference evidence="2 3" key="1">
    <citation type="journal article" date="2020" name="IScience">
        <title>Genome Sequencing of the Endangered Kingdonia uniflora (Circaeasteraceae, Ranunculales) Reveals Potential Mechanisms of Evolutionary Specialization.</title>
        <authorList>
            <person name="Sun Y."/>
            <person name="Deng T."/>
            <person name="Zhang A."/>
            <person name="Moore M.J."/>
            <person name="Landis J.B."/>
            <person name="Lin N."/>
            <person name="Zhang H."/>
            <person name="Zhang X."/>
            <person name="Huang J."/>
            <person name="Zhang X."/>
            <person name="Sun H."/>
            <person name="Wang H."/>
        </authorList>
    </citation>
    <scope>NUCLEOTIDE SEQUENCE [LARGE SCALE GENOMIC DNA]</scope>
    <source>
        <strain evidence="2">TB1705</strain>
        <tissue evidence="2">Leaf</tissue>
    </source>
</reference>
<feature type="compositionally biased region" description="Polar residues" evidence="1">
    <location>
        <begin position="42"/>
        <end position="69"/>
    </location>
</feature>
<evidence type="ECO:0000313" key="3">
    <source>
        <dbReference type="Proteomes" id="UP000541444"/>
    </source>
</evidence>
<dbReference type="AlphaFoldDB" id="A0A7J7M281"/>
<comment type="caution">
    <text evidence="2">The sequence shown here is derived from an EMBL/GenBank/DDBJ whole genome shotgun (WGS) entry which is preliminary data.</text>
</comment>
<name>A0A7J7M281_9MAGN</name>
<proteinExistence type="predicted"/>
<keyword evidence="3" id="KW-1185">Reference proteome</keyword>
<dbReference type="EMBL" id="JACGCM010001823">
    <property type="protein sequence ID" value="KAF6148971.1"/>
    <property type="molecule type" value="Genomic_DNA"/>
</dbReference>